<dbReference type="PANTHER" id="PTHR42939:SF1">
    <property type="entry name" value="ABC TRANSPORTER ATP-BINDING PROTEIN ALBC-RELATED"/>
    <property type="match status" value="1"/>
</dbReference>
<dbReference type="CDD" id="cd03230">
    <property type="entry name" value="ABC_DR_subfamily_A"/>
    <property type="match status" value="1"/>
</dbReference>
<dbReference type="OrthoDB" id="9804819at2"/>
<comment type="caution">
    <text evidence="5">The sequence shown here is derived from an EMBL/GenBank/DDBJ whole genome shotgun (WGS) entry which is preliminary data.</text>
</comment>
<proteinExistence type="predicted"/>
<reference evidence="5" key="1">
    <citation type="submission" date="2021-01" db="EMBL/GenBank/DDBJ databases">
        <title>Whole genome shotgun sequence of Verrucosispora sediminis NBRC 107745.</title>
        <authorList>
            <person name="Komaki H."/>
            <person name="Tamura T."/>
        </authorList>
    </citation>
    <scope>NUCLEOTIDE SEQUENCE</scope>
    <source>
        <strain evidence="5">NBRC 107745</strain>
    </source>
</reference>
<dbReference type="RefSeq" id="WP_093409674.1">
    <property type="nucleotide sequence ID" value="NZ_BOPD01000024.1"/>
</dbReference>
<organism evidence="5 6">
    <name type="scientific">Micromonospora sediminimaris</name>
    <dbReference type="NCBI Taxonomy" id="547162"/>
    <lineage>
        <taxon>Bacteria</taxon>
        <taxon>Bacillati</taxon>
        <taxon>Actinomycetota</taxon>
        <taxon>Actinomycetes</taxon>
        <taxon>Micromonosporales</taxon>
        <taxon>Micromonosporaceae</taxon>
        <taxon>Micromonospora</taxon>
    </lineage>
</organism>
<evidence type="ECO:0000256" key="1">
    <source>
        <dbReference type="ARBA" id="ARBA00022448"/>
    </source>
</evidence>
<evidence type="ECO:0000256" key="2">
    <source>
        <dbReference type="ARBA" id="ARBA00022741"/>
    </source>
</evidence>
<dbReference type="GO" id="GO:0016887">
    <property type="term" value="F:ATP hydrolysis activity"/>
    <property type="evidence" value="ECO:0007669"/>
    <property type="project" value="InterPro"/>
</dbReference>
<accession>A0A9W5UUB3</accession>
<dbReference type="EMBL" id="BOPD01000024">
    <property type="protein sequence ID" value="GIJ34764.1"/>
    <property type="molecule type" value="Genomic_DNA"/>
</dbReference>
<dbReference type="Gene3D" id="3.40.50.300">
    <property type="entry name" value="P-loop containing nucleotide triphosphate hydrolases"/>
    <property type="match status" value="1"/>
</dbReference>
<keyword evidence="1" id="KW-0813">Transport</keyword>
<sequence length="296" mass="31534">MTLAIHTESLSKRYRRHLALDDCTLAIPDGRIVGLVGPNGSGKSTLLGLASGMIAPTSGSIEVLGQRPAVSADQLARVGFVAQDAPVYSRLTVTDHLELGARLNPKWDQAFAERRIRERGLDLKQKAGSLSGGQRAQLALTVAAAKRGELLVLDEPVAALDPLARRGFMRDLLDFVDELEVSVILSSHLLGDLAQVCDHLIVLANGRVHVSGDVSDLLAVHYRITGRAGDPYRLPADAELIHTENSRDESSVIVRSTSPIPGAEAVDLEDMTLAYLTRATTTGPVGPTAAMTGADR</sequence>
<dbReference type="SUPFAM" id="SSF52540">
    <property type="entry name" value="P-loop containing nucleoside triphosphate hydrolases"/>
    <property type="match status" value="1"/>
</dbReference>
<dbReference type="AlphaFoldDB" id="A0A9W5UUB3"/>
<dbReference type="InterPro" id="IPR003593">
    <property type="entry name" value="AAA+_ATPase"/>
</dbReference>
<protein>
    <submittedName>
        <fullName evidence="5">ABC transporter ATP-binding protein</fullName>
    </submittedName>
</protein>
<evidence type="ECO:0000313" key="5">
    <source>
        <dbReference type="EMBL" id="GIJ34764.1"/>
    </source>
</evidence>
<evidence type="ECO:0000313" key="6">
    <source>
        <dbReference type="Proteomes" id="UP000607311"/>
    </source>
</evidence>
<dbReference type="Pfam" id="PF00005">
    <property type="entry name" value="ABC_tran"/>
    <property type="match status" value="1"/>
</dbReference>
<keyword evidence="2" id="KW-0547">Nucleotide-binding</keyword>
<evidence type="ECO:0000256" key="3">
    <source>
        <dbReference type="ARBA" id="ARBA00022840"/>
    </source>
</evidence>
<gene>
    <name evidence="5" type="ORF">Vse01_39120</name>
</gene>
<dbReference type="InterPro" id="IPR051782">
    <property type="entry name" value="ABC_Transporter_VariousFunc"/>
</dbReference>
<name>A0A9W5UUB3_9ACTN</name>
<dbReference type="PANTHER" id="PTHR42939">
    <property type="entry name" value="ABC TRANSPORTER ATP-BINDING PROTEIN ALBC-RELATED"/>
    <property type="match status" value="1"/>
</dbReference>
<dbReference type="SMART" id="SM00382">
    <property type="entry name" value="AAA"/>
    <property type="match status" value="1"/>
</dbReference>
<dbReference type="Proteomes" id="UP000607311">
    <property type="component" value="Unassembled WGS sequence"/>
</dbReference>
<dbReference type="InterPro" id="IPR027417">
    <property type="entry name" value="P-loop_NTPase"/>
</dbReference>
<keyword evidence="3 5" id="KW-0067">ATP-binding</keyword>
<dbReference type="GO" id="GO:0005524">
    <property type="term" value="F:ATP binding"/>
    <property type="evidence" value="ECO:0007669"/>
    <property type="project" value="UniProtKB-KW"/>
</dbReference>
<evidence type="ECO:0000259" key="4">
    <source>
        <dbReference type="PROSITE" id="PS50893"/>
    </source>
</evidence>
<dbReference type="PROSITE" id="PS50893">
    <property type="entry name" value="ABC_TRANSPORTER_2"/>
    <property type="match status" value="1"/>
</dbReference>
<dbReference type="InterPro" id="IPR003439">
    <property type="entry name" value="ABC_transporter-like_ATP-bd"/>
</dbReference>
<keyword evidence="6" id="KW-1185">Reference proteome</keyword>
<feature type="domain" description="ABC transporter" evidence="4">
    <location>
        <begin position="5"/>
        <end position="230"/>
    </location>
</feature>